<feature type="transmembrane region" description="Helical" evidence="1">
    <location>
        <begin position="337"/>
        <end position="359"/>
    </location>
</feature>
<feature type="transmembrane region" description="Helical" evidence="1">
    <location>
        <begin position="12"/>
        <end position="29"/>
    </location>
</feature>
<keyword evidence="1" id="KW-0812">Transmembrane</keyword>
<feature type="transmembrane region" description="Helical" evidence="1">
    <location>
        <begin position="136"/>
        <end position="155"/>
    </location>
</feature>
<feature type="transmembrane region" description="Helical" evidence="1">
    <location>
        <begin position="234"/>
        <end position="252"/>
    </location>
</feature>
<gene>
    <name evidence="2" type="ORF">DFR24_2704</name>
</gene>
<protein>
    <recommendedName>
        <fullName evidence="4">OpgC protein</fullName>
    </recommendedName>
</protein>
<dbReference type="RefSeq" id="WP_133881887.1">
    <property type="nucleotide sequence ID" value="NZ_SOBT01000009.1"/>
</dbReference>
<dbReference type="EMBL" id="SOBT01000009">
    <property type="protein sequence ID" value="TDU28335.1"/>
    <property type="molecule type" value="Genomic_DNA"/>
</dbReference>
<keyword evidence="1" id="KW-0472">Membrane</keyword>
<comment type="caution">
    <text evidence="2">The sequence shown here is derived from an EMBL/GenBank/DDBJ whole genome shotgun (WGS) entry which is preliminary data.</text>
</comment>
<keyword evidence="3" id="KW-1185">Reference proteome</keyword>
<dbReference type="Proteomes" id="UP000295341">
    <property type="component" value="Unassembled WGS sequence"/>
</dbReference>
<evidence type="ECO:0000313" key="3">
    <source>
        <dbReference type="Proteomes" id="UP000295341"/>
    </source>
</evidence>
<dbReference type="PANTHER" id="PTHR38592">
    <property type="entry name" value="BLL4819 PROTEIN"/>
    <property type="match status" value="1"/>
</dbReference>
<dbReference type="PANTHER" id="PTHR38592:SF3">
    <property type="entry name" value="BLL4819 PROTEIN"/>
    <property type="match status" value="1"/>
</dbReference>
<name>A0A4R7P3K0_9GAMM</name>
<sequence>MQRNPTIDVLRGVLLLLMTMTHLPTVWSSTLGQPLGFISAAEGFVFLSACLAGKIFVAQQEQKGLLAASRWIFGRALRLYLFHLALLLLTFTVIAWIASTYERPAVRNLLAFYFQSPQRAMLGSALLAYQPPLLDILPMYVLFFLVTPVVMSAAASRFGWGGVLAVSVGAWAAAQFGLRTAMYALLERFVGWDIPVPATGAFDLLAWQLLWVLGLWFGAAGFGRTRQVLASGGGVLNIALAISCALLLWRHVGGPRGFTDAARYFFWIDKWTLSPVRVVNLAALVCVCIGFGSDLMRRVRVPALEMLGRASQWVFVVHIAVALLLLCLIGQDDQPLGGTNGLLVMGVGYLSLFLTADIYRRIGAWRAGRNAPTPA</sequence>
<dbReference type="AlphaFoldDB" id="A0A4R7P3K0"/>
<organism evidence="2 3">
    <name type="scientific">Panacagrimonas perspica</name>
    <dbReference type="NCBI Taxonomy" id="381431"/>
    <lineage>
        <taxon>Bacteria</taxon>
        <taxon>Pseudomonadati</taxon>
        <taxon>Pseudomonadota</taxon>
        <taxon>Gammaproteobacteria</taxon>
        <taxon>Nevskiales</taxon>
        <taxon>Nevskiaceae</taxon>
        <taxon>Panacagrimonas</taxon>
    </lineage>
</organism>
<feature type="transmembrane region" description="Helical" evidence="1">
    <location>
        <begin position="272"/>
        <end position="292"/>
    </location>
</feature>
<accession>A0A4R7P3K0</accession>
<evidence type="ECO:0000256" key="1">
    <source>
        <dbReference type="SAM" id="Phobius"/>
    </source>
</evidence>
<proteinExistence type="predicted"/>
<feature type="transmembrane region" description="Helical" evidence="1">
    <location>
        <begin position="79"/>
        <end position="98"/>
    </location>
</feature>
<feature type="transmembrane region" description="Helical" evidence="1">
    <location>
        <begin position="205"/>
        <end position="222"/>
    </location>
</feature>
<evidence type="ECO:0008006" key="4">
    <source>
        <dbReference type="Google" id="ProtNLM"/>
    </source>
</evidence>
<dbReference type="Pfam" id="PF10129">
    <property type="entry name" value="OpgC_C"/>
    <property type="match status" value="1"/>
</dbReference>
<keyword evidence="1" id="KW-1133">Transmembrane helix</keyword>
<feature type="transmembrane region" description="Helical" evidence="1">
    <location>
        <begin position="35"/>
        <end position="58"/>
    </location>
</feature>
<dbReference type="InterPro" id="IPR014550">
    <property type="entry name" value="UCP028704_OpgC"/>
</dbReference>
<feature type="transmembrane region" description="Helical" evidence="1">
    <location>
        <begin position="313"/>
        <end position="331"/>
    </location>
</feature>
<feature type="transmembrane region" description="Helical" evidence="1">
    <location>
        <begin position="162"/>
        <end position="185"/>
    </location>
</feature>
<evidence type="ECO:0000313" key="2">
    <source>
        <dbReference type="EMBL" id="TDU28335.1"/>
    </source>
</evidence>
<reference evidence="2 3" key="1">
    <citation type="submission" date="2019-03" db="EMBL/GenBank/DDBJ databases">
        <title>Genomic Encyclopedia of Type Strains, Phase IV (KMG-IV): sequencing the most valuable type-strain genomes for metagenomic binning, comparative biology and taxonomic classification.</title>
        <authorList>
            <person name="Goeker M."/>
        </authorList>
    </citation>
    <scope>NUCLEOTIDE SEQUENCE [LARGE SCALE GENOMIC DNA]</scope>
    <source>
        <strain evidence="2 3">DSM 26377</strain>
    </source>
</reference>